<feature type="region of interest" description="Disordered" evidence="1">
    <location>
        <begin position="45"/>
        <end position="179"/>
    </location>
</feature>
<accession>A0ABX9N197</accession>
<feature type="non-terminal residue" evidence="3">
    <location>
        <position position="192"/>
    </location>
</feature>
<evidence type="ECO:0000259" key="2">
    <source>
        <dbReference type="Pfam" id="PF10708"/>
    </source>
</evidence>
<reference evidence="3 4" key="1">
    <citation type="submission" date="2018-08" db="EMBL/GenBank/DDBJ databases">
        <title>Genome Sequence of Clavibacter michiganensis Subspecies type strains, and the Atypical Peach-Colored Strains Isolated from Tomato.</title>
        <authorList>
            <person name="Osdaghi E."/>
            <person name="Portier P."/>
            <person name="Briand M."/>
            <person name="Jacques M.-A."/>
        </authorList>
    </citation>
    <scope>NUCLEOTIDE SEQUENCE [LARGE SCALE GENOMIC DNA]</scope>
    <source>
        <strain evidence="3 4">CFBP 8216</strain>
    </source>
</reference>
<dbReference type="RefSeq" id="WP_119373935.1">
    <property type="nucleotide sequence ID" value="NZ_QWEE01000591.1"/>
</dbReference>
<keyword evidence="4" id="KW-1185">Reference proteome</keyword>
<evidence type="ECO:0000256" key="1">
    <source>
        <dbReference type="SAM" id="MobiDB-lite"/>
    </source>
</evidence>
<name>A0ABX9N197_9MICO</name>
<comment type="caution">
    <text evidence="3">The sequence shown here is derived from an EMBL/GenBank/DDBJ whole genome shotgun (WGS) entry which is preliminary data.</text>
</comment>
<evidence type="ECO:0000313" key="4">
    <source>
        <dbReference type="Proteomes" id="UP000265355"/>
    </source>
</evidence>
<dbReference type="InterPro" id="IPR018929">
    <property type="entry name" value="DUF2510"/>
</dbReference>
<evidence type="ECO:0000313" key="3">
    <source>
        <dbReference type="EMBL" id="RII86777.1"/>
    </source>
</evidence>
<protein>
    <submittedName>
        <fullName evidence="3">DUF2510 domain-containing protein</fullName>
    </submittedName>
</protein>
<feature type="compositionally biased region" description="Pro residues" evidence="1">
    <location>
        <begin position="126"/>
        <end position="135"/>
    </location>
</feature>
<organism evidence="3 4">
    <name type="scientific">Clavibacter californiensis</name>
    <dbReference type="NCBI Taxonomy" id="1401995"/>
    <lineage>
        <taxon>Bacteria</taxon>
        <taxon>Bacillati</taxon>
        <taxon>Actinomycetota</taxon>
        <taxon>Actinomycetes</taxon>
        <taxon>Micrococcales</taxon>
        <taxon>Microbacteriaceae</taxon>
        <taxon>Clavibacter</taxon>
    </lineage>
</organism>
<feature type="region of interest" description="Disordered" evidence="1">
    <location>
        <begin position="1"/>
        <end position="31"/>
    </location>
</feature>
<feature type="compositionally biased region" description="Low complexity" evidence="1">
    <location>
        <begin position="158"/>
        <end position="175"/>
    </location>
</feature>
<proteinExistence type="predicted"/>
<dbReference type="EMBL" id="QWEE01000591">
    <property type="protein sequence ID" value="RII86777.1"/>
    <property type="molecule type" value="Genomic_DNA"/>
</dbReference>
<gene>
    <name evidence="3" type="ORF">DZF98_16370</name>
</gene>
<sequence length="192" mass="18822">MSSTPPPASPTSVTPSSDEPGWFGDGEGNQRYWDGARWTELVSGRRVFPGRASSTPEPKLITESPLPEGYAPGSAPIAPPVGSTVDASVDAGPAGAPLAPPTGAPVAPPAGYPMAPPTGARFGPPAGLPVAPPTGAPVGAPAPRTSSVAGSFAPPRPATSAASAPTPRSAGTAPALRGRSTWPWAALAVAAV</sequence>
<dbReference type="Proteomes" id="UP000265355">
    <property type="component" value="Unassembled WGS sequence"/>
</dbReference>
<feature type="compositionally biased region" description="Pro residues" evidence="1">
    <location>
        <begin position="98"/>
        <end position="116"/>
    </location>
</feature>
<feature type="domain" description="DUF2510" evidence="2">
    <location>
        <begin position="20"/>
        <end position="42"/>
    </location>
</feature>
<dbReference type="Pfam" id="PF10708">
    <property type="entry name" value="DUF2510"/>
    <property type="match status" value="1"/>
</dbReference>